<proteinExistence type="predicted"/>
<organism evidence="1 2">
    <name type="scientific">Diaporthe helianthi</name>
    <dbReference type="NCBI Taxonomy" id="158607"/>
    <lineage>
        <taxon>Eukaryota</taxon>
        <taxon>Fungi</taxon>
        <taxon>Dikarya</taxon>
        <taxon>Ascomycota</taxon>
        <taxon>Pezizomycotina</taxon>
        <taxon>Sordariomycetes</taxon>
        <taxon>Sordariomycetidae</taxon>
        <taxon>Diaporthales</taxon>
        <taxon>Diaporthaceae</taxon>
        <taxon>Diaporthe</taxon>
    </lineage>
</organism>
<evidence type="ECO:0000313" key="2">
    <source>
        <dbReference type="Proteomes" id="UP000094444"/>
    </source>
</evidence>
<reference evidence="1" key="1">
    <citation type="submission" date="2017-09" db="EMBL/GenBank/DDBJ databases">
        <title>Polyketide synthases of a Diaporthe helianthi virulent isolate.</title>
        <authorList>
            <person name="Baroncelli R."/>
        </authorList>
    </citation>
    <scope>NUCLEOTIDE SEQUENCE [LARGE SCALE GENOMIC DNA]</scope>
    <source>
        <strain evidence="1">7/96</strain>
    </source>
</reference>
<accession>A0A2P5HN00</accession>
<protein>
    <recommendedName>
        <fullName evidence="3">F-box domain-containing protein</fullName>
    </recommendedName>
</protein>
<dbReference type="Proteomes" id="UP000094444">
    <property type="component" value="Unassembled WGS sequence"/>
</dbReference>
<evidence type="ECO:0008006" key="3">
    <source>
        <dbReference type="Google" id="ProtNLM"/>
    </source>
</evidence>
<comment type="caution">
    <text evidence="1">The sequence shown here is derived from an EMBL/GenBank/DDBJ whole genome shotgun (WGS) entry which is preliminary data.</text>
</comment>
<dbReference type="STRING" id="158607.A0A2P5HN00"/>
<dbReference type="OrthoDB" id="5304511at2759"/>
<evidence type="ECO:0000313" key="1">
    <source>
        <dbReference type="EMBL" id="POS71620.1"/>
    </source>
</evidence>
<name>A0A2P5HN00_DIAHE</name>
<dbReference type="AlphaFoldDB" id="A0A2P5HN00"/>
<gene>
    <name evidence="1" type="ORF">DHEL01_v209986</name>
</gene>
<dbReference type="EMBL" id="MAVT02001217">
    <property type="protein sequence ID" value="POS71620.1"/>
    <property type="molecule type" value="Genomic_DNA"/>
</dbReference>
<keyword evidence="2" id="KW-1185">Reference proteome</keyword>
<dbReference type="InParanoid" id="A0A2P5HN00"/>
<sequence length="492" mass="56587">MHDNVSELVETDGSLPVLHYLVQKRVYTLARDEAEDNILAAHQQTELLHIKSTSITTTRTPMESTDLPRCRSDREGCDAPPRCIESLPAEIQRHIMLFLPSLGSLGAVIRASPVLYSLFRHEPKNYIVNCLINVLGDSFIDAITARAAMQESFQHLRCIAMKEGHETRIIWPFLEAYQGSLQRLSYKRWIRSLSLSEAVEMATFQTSTVEPLVEEYSSWALANLGVPATTTGLSKNERMRIQRALYRFQIVCDVFGNKLKDNYLSNHRPRHLGCIRFLSSYEPWEIEEILCINAFFQDQYKTRLEEVSEDLSTIIWRSAGEPGETVDAMGAHTRQSSRNFLVSQGLPLLTSVLRIRDRGELAATLRANVDHHAGHIWLDDVTGNMDMHERWERSYSERDLAQDEGRPIPFRGDDTGSPPLAWVLIWGETYSNLFGTFIPKPLRRWGYIMWDAWRLDETGARERLMREWHDMWQGGDYGDSLRAWSNAWNNRG</sequence>